<proteinExistence type="predicted"/>
<reference evidence="1" key="2">
    <citation type="journal article" date="2023" name="IMA Fungus">
        <title>Comparative genomic study of the Penicillium genus elucidates a diverse pangenome and 15 lateral gene transfer events.</title>
        <authorList>
            <person name="Petersen C."/>
            <person name="Sorensen T."/>
            <person name="Nielsen M.R."/>
            <person name="Sondergaard T.E."/>
            <person name="Sorensen J.L."/>
            <person name="Fitzpatrick D.A."/>
            <person name="Frisvad J.C."/>
            <person name="Nielsen K.L."/>
        </authorList>
    </citation>
    <scope>NUCLEOTIDE SEQUENCE</scope>
    <source>
        <strain evidence="1">IBT 16849</strain>
    </source>
</reference>
<accession>A0A9W9N0U2</accession>
<evidence type="ECO:0000313" key="1">
    <source>
        <dbReference type="EMBL" id="KAJ5210668.1"/>
    </source>
</evidence>
<organism evidence="1 2">
    <name type="scientific">Penicillium cf. griseofulvum</name>
    <dbReference type="NCBI Taxonomy" id="2972120"/>
    <lineage>
        <taxon>Eukaryota</taxon>
        <taxon>Fungi</taxon>
        <taxon>Dikarya</taxon>
        <taxon>Ascomycota</taxon>
        <taxon>Pezizomycotina</taxon>
        <taxon>Eurotiomycetes</taxon>
        <taxon>Eurotiomycetidae</taxon>
        <taxon>Eurotiales</taxon>
        <taxon>Aspergillaceae</taxon>
        <taxon>Penicillium</taxon>
    </lineage>
</organism>
<comment type="caution">
    <text evidence="1">The sequence shown here is derived from an EMBL/GenBank/DDBJ whole genome shotgun (WGS) entry which is preliminary data.</text>
</comment>
<evidence type="ECO:0000313" key="2">
    <source>
        <dbReference type="Proteomes" id="UP001150879"/>
    </source>
</evidence>
<gene>
    <name evidence="1" type="ORF">N7472_000807</name>
</gene>
<sequence>MNYKLWAEAHSCLSNKEKDTIASLLVAEQNVGNWTPEVLLRDVQAKREIYDKNRSTFRCRGRNIQLRDTADKVLDWLEKFKAVGNIVSNVDPLHAGVPWAGIRFLIQVVQSEKAQMEALFCGLNRICCILYRCRLYEGLLQSCQSSPQARQNLHSVLTQFYTIPLRSLVQAAYAYERTSPQRALAAFWSSDDIQDLENKCQELETRAEIEAQICDRSESSKARKLLLNLPMINDLTDSISSTITAIWGNL</sequence>
<dbReference type="AlphaFoldDB" id="A0A9W9N0U2"/>
<name>A0A9W9N0U2_9EURO</name>
<dbReference type="Proteomes" id="UP001150879">
    <property type="component" value="Unassembled WGS sequence"/>
</dbReference>
<keyword evidence="2" id="KW-1185">Reference proteome</keyword>
<reference evidence="1" key="1">
    <citation type="submission" date="2022-11" db="EMBL/GenBank/DDBJ databases">
        <authorList>
            <person name="Petersen C."/>
        </authorList>
    </citation>
    <scope>NUCLEOTIDE SEQUENCE</scope>
    <source>
        <strain evidence="1">IBT 16849</strain>
    </source>
</reference>
<protein>
    <recommendedName>
        <fullName evidence="3">NWD NACHT-NTPase N-terminal domain-containing protein</fullName>
    </recommendedName>
</protein>
<evidence type="ECO:0008006" key="3">
    <source>
        <dbReference type="Google" id="ProtNLM"/>
    </source>
</evidence>
<dbReference type="EMBL" id="JAPQKP010000001">
    <property type="protein sequence ID" value="KAJ5210668.1"/>
    <property type="molecule type" value="Genomic_DNA"/>
</dbReference>
<dbReference type="OrthoDB" id="7464126at2759"/>